<dbReference type="PANTHER" id="PTHR10150:SF0">
    <property type="entry name" value="DNA REPAIR ENDONUCLEASE XPF"/>
    <property type="match status" value="1"/>
</dbReference>
<evidence type="ECO:0000256" key="10">
    <source>
        <dbReference type="SAM" id="Coils"/>
    </source>
</evidence>
<keyword evidence="7" id="KW-0238">DNA-binding</keyword>
<dbReference type="GO" id="GO:0000712">
    <property type="term" value="P:resolution of meiotic recombination intermediates"/>
    <property type="evidence" value="ECO:0007669"/>
    <property type="project" value="TreeGrafter"/>
</dbReference>
<dbReference type="GO" id="GO:0003697">
    <property type="term" value="F:single-stranded DNA binding"/>
    <property type="evidence" value="ECO:0007669"/>
    <property type="project" value="TreeGrafter"/>
</dbReference>
<dbReference type="AlphaFoldDB" id="A0A9K3LVS8"/>
<keyword evidence="4" id="KW-0255">Endonuclease</keyword>
<feature type="domain" description="ERCC4" evidence="11">
    <location>
        <begin position="673"/>
        <end position="753"/>
    </location>
</feature>
<reference evidence="12" key="2">
    <citation type="submission" date="2021-04" db="EMBL/GenBank/DDBJ databases">
        <authorList>
            <person name="Podell S."/>
        </authorList>
    </citation>
    <scope>NUCLEOTIDE SEQUENCE</scope>
    <source>
        <strain evidence="12">Hildebrandi</strain>
    </source>
</reference>
<keyword evidence="3" id="KW-0540">Nuclease</keyword>
<dbReference type="InterPro" id="IPR006166">
    <property type="entry name" value="ERCC4_domain"/>
</dbReference>
<evidence type="ECO:0000256" key="6">
    <source>
        <dbReference type="ARBA" id="ARBA00022801"/>
    </source>
</evidence>
<dbReference type="CDD" id="cd20078">
    <property type="entry name" value="XPF_nuclease_XPF_euk"/>
    <property type="match status" value="1"/>
</dbReference>
<comment type="subcellular location">
    <subcellularLocation>
        <location evidence="1">Nucleus</location>
    </subcellularLocation>
</comment>
<dbReference type="InterPro" id="IPR047520">
    <property type="entry name" value="XPF_nuclease"/>
</dbReference>
<keyword evidence="9" id="KW-0539">Nucleus</keyword>
<keyword evidence="10" id="KW-0175">Coiled coil</keyword>
<feature type="coiled-coil region" evidence="10">
    <location>
        <begin position="310"/>
        <end position="338"/>
    </location>
</feature>
<evidence type="ECO:0000256" key="2">
    <source>
        <dbReference type="ARBA" id="ARBA00010015"/>
    </source>
</evidence>
<dbReference type="FunFam" id="3.40.50.10130:FF:000002">
    <property type="entry name" value="DNA repair endonuclease XPF"/>
    <property type="match status" value="1"/>
</dbReference>
<protein>
    <submittedName>
        <fullName evidence="12">ERCC4 domain containing protein</fullName>
    </submittedName>
</protein>
<comment type="similarity">
    <text evidence="2">Belongs to the XPF family.</text>
</comment>
<dbReference type="GO" id="GO:0003684">
    <property type="term" value="F:damaged DNA binding"/>
    <property type="evidence" value="ECO:0007669"/>
    <property type="project" value="TreeGrafter"/>
</dbReference>
<dbReference type="SMART" id="SM00891">
    <property type="entry name" value="ERCC4"/>
    <property type="match status" value="1"/>
</dbReference>
<evidence type="ECO:0000256" key="4">
    <source>
        <dbReference type="ARBA" id="ARBA00022759"/>
    </source>
</evidence>
<organism evidence="12 13">
    <name type="scientific">Nitzschia inconspicua</name>
    <dbReference type="NCBI Taxonomy" id="303405"/>
    <lineage>
        <taxon>Eukaryota</taxon>
        <taxon>Sar</taxon>
        <taxon>Stramenopiles</taxon>
        <taxon>Ochrophyta</taxon>
        <taxon>Bacillariophyta</taxon>
        <taxon>Bacillariophyceae</taxon>
        <taxon>Bacillariophycidae</taxon>
        <taxon>Bacillariales</taxon>
        <taxon>Bacillariaceae</taxon>
        <taxon>Nitzschia</taxon>
    </lineage>
</organism>
<dbReference type="GO" id="GO:0000014">
    <property type="term" value="F:single-stranded DNA endodeoxyribonuclease activity"/>
    <property type="evidence" value="ECO:0007669"/>
    <property type="project" value="TreeGrafter"/>
</dbReference>
<comment type="caution">
    <text evidence="12">The sequence shown here is derived from an EMBL/GenBank/DDBJ whole genome shotgun (WGS) entry which is preliminary data.</text>
</comment>
<accession>A0A9K3LVS8</accession>
<evidence type="ECO:0000256" key="3">
    <source>
        <dbReference type="ARBA" id="ARBA00022722"/>
    </source>
</evidence>
<reference evidence="12" key="1">
    <citation type="journal article" date="2021" name="Sci. Rep.">
        <title>Diploid genomic architecture of Nitzschia inconspicua, an elite biomass production diatom.</title>
        <authorList>
            <person name="Oliver A."/>
            <person name="Podell S."/>
            <person name="Pinowska A."/>
            <person name="Traller J.C."/>
            <person name="Smith S.R."/>
            <person name="McClure R."/>
            <person name="Beliaev A."/>
            <person name="Bohutskyi P."/>
            <person name="Hill E.A."/>
            <person name="Rabines A."/>
            <person name="Zheng H."/>
            <person name="Allen L.Z."/>
            <person name="Kuo A."/>
            <person name="Grigoriev I.V."/>
            <person name="Allen A.E."/>
            <person name="Hazlebeck D."/>
            <person name="Allen E.E."/>
        </authorList>
    </citation>
    <scope>NUCLEOTIDE SEQUENCE</scope>
    <source>
        <strain evidence="12">Hildebrandi</strain>
    </source>
</reference>
<evidence type="ECO:0000256" key="5">
    <source>
        <dbReference type="ARBA" id="ARBA00022763"/>
    </source>
</evidence>
<keyword evidence="5" id="KW-0227">DNA damage</keyword>
<keyword evidence="6" id="KW-0378">Hydrolase</keyword>
<evidence type="ECO:0000313" key="13">
    <source>
        <dbReference type="Proteomes" id="UP000693970"/>
    </source>
</evidence>
<evidence type="ECO:0000259" key="11">
    <source>
        <dbReference type="SMART" id="SM00891"/>
    </source>
</evidence>
<evidence type="ECO:0000256" key="9">
    <source>
        <dbReference type="ARBA" id="ARBA00023242"/>
    </source>
</evidence>
<dbReference type="PANTHER" id="PTHR10150">
    <property type="entry name" value="DNA REPAIR ENDONUCLEASE XPF"/>
    <property type="match status" value="1"/>
</dbReference>
<dbReference type="OrthoDB" id="361020at2759"/>
<dbReference type="GO" id="GO:0000724">
    <property type="term" value="P:double-strand break repair via homologous recombination"/>
    <property type="evidence" value="ECO:0007669"/>
    <property type="project" value="TreeGrafter"/>
</dbReference>
<evidence type="ECO:0000256" key="8">
    <source>
        <dbReference type="ARBA" id="ARBA00023204"/>
    </source>
</evidence>
<gene>
    <name evidence="12" type="ORF">IV203_030292</name>
</gene>
<sequence>MLSSWGTPHEMMPTVITNESGQASARQEMYSRGGVLCITSRILIVDLLTKTLSSKDVDGMLVGHADQVTHDSTEAFIIRIYTSQKRRDQCFIKAFTDAPDALLSGFAKVEKTLKALQVRNLYLYPRFHDSIKRELEQNPPQVEELHQKLSPSMMDIQAAMVVAVQSCMKELKQSTPFVEWNHTSSDLNIENCVTTAFDRAISRQLEKDWHRLQPKTKQLVQDLRLLRTLLEALIQYDCVSFWKLLQSIKTMSAASRHPAMWLLTPAADMIFKKAKERIYKIQTKEPTPKVPKPVVKLLPVLEENPKWRLLKNVLLEIKQQTEQQQQQERQLQEEEESQVTILVVVKDDRTVDIVRSYLVEGRDRTMTLRWLRYLEQYNDRSPSVADCKISEESRLLLEEESRVRRILFGNLRHENNEVNKNHDMKKRADTAASLNTVPVHVRKRRRIATEKGRGANVGATAEDRERQAVLEDAIEAAEHDMMETTSRTGNPDTGMDIAPDDQEYDDEEDEMFHTMFQVTMPQEPNIVIKSLASMDGTTAGMFLSDLRPNYVVLYDFDVGFVRSLEVHAALTVNGVNAKSKKSAALKVYFMMFEASAEEKVFLKALQREKNAFERLIHHKKTMPPPVLRVEGTQEMQQALARGDGVAGTFQGGSLPLSMDTRTGGGQAKDVARNIAVDVREFRSALPSILHQGGMRLAPVTLTVGDFVLSNVHCVERKSISDLFGSFASGRLYTQAEQMSKYYTRPCLLIEFDPQKTFCLQNAHELGMDIKTDSICSKLAILTMHFPKLSVLWSKSPYETLRLFKELKASRGEVDVAKAVEIGRNDSVEALLSSENGGEVGDDDDDDDINEAGRDMLLSLPGMTVQIARRVMEKCDCLADLMVMSRDELRSLVGPVAGQKVFTFFHQQLGSL</sequence>
<keyword evidence="8" id="KW-0234">DNA repair</keyword>
<evidence type="ECO:0000256" key="7">
    <source>
        <dbReference type="ARBA" id="ARBA00023125"/>
    </source>
</evidence>
<evidence type="ECO:0000313" key="12">
    <source>
        <dbReference type="EMBL" id="KAG7367621.1"/>
    </source>
</evidence>
<dbReference type="Pfam" id="PF02732">
    <property type="entry name" value="ERCC4"/>
    <property type="match status" value="1"/>
</dbReference>
<name>A0A9K3LVS8_9STRA</name>
<keyword evidence="13" id="KW-1185">Reference proteome</keyword>
<dbReference type="GO" id="GO:1901255">
    <property type="term" value="P:nucleotide-excision repair involved in interstrand cross-link repair"/>
    <property type="evidence" value="ECO:0007669"/>
    <property type="project" value="TreeGrafter"/>
</dbReference>
<evidence type="ECO:0000256" key="1">
    <source>
        <dbReference type="ARBA" id="ARBA00004123"/>
    </source>
</evidence>
<proteinExistence type="inferred from homology"/>
<dbReference type="EMBL" id="JAGRRH010000007">
    <property type="protein sequence ID" value="KAG7367621.1"/>
    <property type="molecule type" value="Genomic_DNA"/>
</dbReference>
<dbReference type="GO" id="GO:0000110">
    <property type="term" value="C:nucleotide-excision repair factor 1 complex"/>
    <property type="evidence" value="ECO:0007669"/>
    <property type="project" value="TreeGrafter"/>
</dbReference>
<dbReference type="Proteomes" id="UP000693970">
    <property type="component" value="Unassembled WGS sequence"/>
</dbReference>